<feature type="region of interest" description="Disordered" evidence="1">
    <location>
        <begin position="54"/>
        <end position="81"/>
    </location>
</feature>
<gene>
    <name evidence="2" type="ORF">O181_009724</name>
</gene>
<feature type="compositionally biased region" description="Acidic residues" evidence="1">
    <location>
        <begin position="58"/>
        <end position="74"/>
    </location>
</feature>
<reference evidence="2" key="1">
    <citation type="submission" date="2021-03" db="EMBL/GenBank/DDBJ databases">
        <title>Draft genome sequence of rust myrtle Austropuccinia psidii MF-1, a brazilian biotype.</title>
        <authorList>
            <person name="Quecine M.C."/>
            <person name="Pachon D.M.R."/>
            <person name="Bonatelli M.L."/>
            <person name="Correr F.H."/>
            <person name="Franceschini L.M."/>
            <person name="Leite T.F."/>
            <person name="Margarido G.R.A."/>
            <person name="Almeida C.A."/>
            <person name="Ferrarezi J.A."/>
            <person name="Labate C.A."/>
        </authorList>
    </citation>
    <scope>NUCLEOTIDE SEQUENCE</scope>
    <source>
        <strain evidence="2">MF-1</strain>
    </source>
</reference>
<feature type="region of interest" description="Disordered" evidence="1">
    <location>
        <begin position="1"/>
        <end position="26"/>
    </location>
</feature>
<dbReference type="Proteomes" id="UP000765509">
    <property type="component" value="Unassembled WGS sequence"/>
</dbReference>
<keyword evidence="3" id="KW-1185">Reference proteome</keyword>
<comment type="caution">
    <text evidence="2">The sequence shown here is derived from an EMBL/GenBank/DDBJ whole genome shotgun (WGS) entry which is preliminary data.</text>
</comment>
<dbReference type="AlphaFoldDB" id="A0A9Q3BPS8"/>
<dbReference type="EMBL" id="AVOT02002332">
    <property type="protein sequence ID" value="MBW0470009.1"/>
    <property type="molecule type" value="Genomic_DNA"/>
</dbReference>
<evidence type="ECO:0000313" key="2">
    <source>
        <dbReference type="EMBL" id="MBW0470009.1"/>
    </source>
</evidence>
<proteinExistence type="predicted"/>
<sequence length="81" mass="8790">MSGIQQWTNTSSSWANTGGPIHPKGNPIVVAQEVPILVTRKDGRLGKLKRNFVVQDGSDTDPEGSDELDGEDIEMTTPIQK</sequence>
<organism evidence="2 3">
    <name type="scientific">Austropuccinia psidii MF-1</name>
    <dbReference type="NCBI Taxonomy" id="1389203"/>
    <lineage>
        <taxon>Eukaryota</taxon>
        <taxon>Fungi</taxon>
        <taxon>Dikarya</taxon>
        <taxon>Basidiomycota</taxon>
        <taxon>Pucciniomycotina</taxon>
        <taxon>Pucciniomycetes</taxon>
        <taxon>Pucciniales</taxon>
        <taxon>Sphaerophragmiaceae</taxon>
        <taxon>Austropuccinia</taxon>
    </lineage>
</organism>
<protein>
    <submittedName>
        <fullName evidence="2">Uncharacterized protein</fullName>
    </submittedName>
</protein>
<dbReference type="OrthoDB" id="2123952at2759"/>
<evidence type="ECO:0000313" key="3">
    <source>
        <dbReference type="Proteomes" id="UP000765509"/>
    </source>
</evidence>
<evidence type="ECO:0000256" key="1">
    <source>
        <dbReference type="SAM" id="MobiDB-lite"/>
    </source>
</evidence>
<name>A0A9Q3BPS8_9BASI</name>
<accession>A0A9Q3BPS8</accession>
<feature type="compositionally biased region" description="Polar residues" evidence="1">
    <location>
        <begin position="1"/>
        <end position="16"/>
    </location>
</feature>